<dbReference type="InterPro" id="IPR036736">
    <property type="entry name" value="ACP-like_sf"/>
</dbReference>
<sequence length="129" mass="14420">MTGNRAIERLRALPLSERRTALEELVVTEFKATLLMTDDEELPLDGSYFDLGFTSLRITEIKDRLEDVLACGISANVLFNQPTVTQLLEHLTRDVLVDLFDSGDGIQEDDAAAARRAIADSIFEDLYQS</sequence>
<evidence type="ECO:0000313" key="4">
    <source>
        <dbReference type="EMBL" id="MFI7262091.1"/>
    </source>
</evidence>
<dbReference type="Pfam" id="PF00550">
    <property type="entry name" value="PP-binding"/>
    <property type="match status" value="1"/>
</dbReference>
<keyword evidence="1" id="KW-0596">Phosphopantetheine</keyword>
<keyword evidence="2" id="KW-0597">Phosphoprotein</keyword>
<dbReference type="Gene3D" id="1.10.1200.10">
    <property type="entry name" value="ACP-like"/>
    <property type="match status" value="1"/>
</dbReference>
<evidence type="ECO:0000313" key="5">
    <source>
        <dbReference type="Proteomes" id="UP001612812"/>
    </source>
</evidence>
<accession>A0ABW7ZH01</accession>
<proteinExistence type="predicted"/>
<evidence type="ECO:0000256" key="2">
    <source>
        <dbReference type="ARBA" id="ARBA00022553"/>
    </source>
</evidence>
<dbReference type="InterPro" id="IPR009081">
    <property type="entry name" value="PP-bd_ACP"/>
</dbReference>
<reference evidence="4 5" key="1">
    <citation type="submission" date="2024-10" db="EMBL/GenBank/DDBJ databases">
        <title>The Natural Products Discovery Center: Release of the First 8490 Sequenced Strains for Exploring Actinobacteria Biosynthetic Diversity.</title>
        <authorList>
            <person name="Kalkreuter E."/>
            <person name="Kautsar S.A."/>
            <person name="Yang D."/>
            <person name="Bader C.D."/>
            <person name="Teijaro C.N."/>
            <person name="Fluegel L."/>
            <person name="Davis C.M."/>
            <person name="Simpson J.R."/>
            <person name="Lauterbach L."/>
            <person name="Steele A.D."/>
            <person name="Gui C."/>
            <person name="Meng S."/>
            <person name="Li G."/>
            <person name="Viehrig K."/>
            <person name="Ye F."/>
            <person name="Su P."/>
            <person name="Kiefer A.F."/>
            <person name="Nichols A."/>
            <person name="Cepeda A.J."/>
            <person name="Yan W."/>
            <person name="Fan B."/>
            <person name="Jiang Y."/>
            <person name="Adhikari A."/>
            <person name="Zheng C.-J."/>
            <person name="Schuster L."/>
            <person name="Cowan T.M."/>
            <person name="Smanski M.J."/>
            <person name="Chevrette M.G."/>
            <person name="De Carvalho L.P.S."/>
            <person name="Shen B."/>
        </authorList>
    </citation>
    <scope>NUCLEOTIDE SEQUENCE [LARGE SCALE GENOMIC DNA]</scope>
    <source>
        <strain evidence="4 5">NPDC049845</strain>
    </source>
</reference>
<dbReference type="RefSeq" id="WP_396756369.1">
    <property type="nucleotide sequence ID" value="NZ_JBITLA010000001.1"/>
</dbReference>
<gene>
    <name evidence="4" type="ORF">ACIBP4_07295</name>
</gene>
<dbReference type="SMART" id="SM00823">
    <property type="entry name" value="PKS_PP"/>
    <property type="match status" value="1"/>
</dbReference>
<name>A0ABW7ZH01_9ACTN</name>
<evidence type="ECO:0000256" key="1">
    <source>
        <dbReference type="ARBA" id="ARBA00022450"/>
    </source>
</evidence>
<dbReference type="EMBL" id="JBITLE010000002">
    <property type="protein sequence ID" value="MFI7262091.1"/>
    <property type="molecule type" value="Genomic_DNA"/>
</dbReference>
<keyword evidence="5" id="KW-1185">Reference proteome</keyword>
<dbReference type="PROSITE" id="PS50075">
    <property type="entry name" value="CARRIER"/>
    <property type="match status" value="1"/>
</dbReference>
<comment type="caution">
    <text evidence="4">The sequence shown here is derived from an EMBL/GenBank/DDBJ whole genome shotgun (WGS) entry which is preliminary data.</text>
</comment>
<dbReference type="InterPro" id="IPR020806">
    <property type="entry name" value="PKS_PP-bd"/>
</dbReference>
<feature type="domain" description="Carrier" evidence="3">
    <location>
        <begin position="20"/>
        <end position="95"/>
    </location>
</feature>
<dbReference type="Proteomes" id="UP001612812">
    <property type="component" value="Unassembled WGS sequence"/>
</dbReference>
<dbReference type="SUPFAM" id="SSF47336">
    <property type="entry name" value="ACP-like"/>
    <property type="match status" value="1"/>
</dbReference>
<organism evidence="4 5">
    <name type="scientific">Micromonospora maritima</name>
    <dbReference type="NCBI Taxonomy" id="986711"/>
    <lineage>
        <taxon>Bacteria</taxon>
        <taxon>Bacillati</taxon>
        <taxon>Actinomycetota</taxon>
        <taxon>Actinomycetes</taxon>
        <taxon>Micromonosporales</taxon>
        <taxon>Micromonosporaceae</taxon>
        <taxon>Micromonospora</taxon>
    </lineage>
</organism>
<protein>
    <submittedName>
        <fullName evidence="4">Acyl carrier protein</fullName>
    </submittedName>
</protein>
<evidence type="ECO:0000259" key="3">
    <source>
        <dbReference type="PROSITE" id="PS50075"/>
    </source>
</evidence>